<reference evidence="1" key="2">
    <citation type="journal article" date="2019" name="Genome Biol. Evol.">
        <title>Day and night: Metabolic profiles and evolutionary relationships of six axenic non-marine cyanobacteria.</title>
        <authorList>
            <person name="Will S.E."/>
            <person name="Henke P."/>
            <person name="Boedeker C."/>
            <person name="Huang S."/>
            <person name="Brinkmann H."/>
            <person name="Rohde M."/>
            <person name="Jarek M."/>
            <person name="Friedl T."/>
            <person name="Seufert S."/>
            <person name="Schumacher M."/>
            <person name="Overmann J."/>
            <person name="Neumann-Schaal M."/>
            <person name="Petersen J."/>
        </authorList>
    </citation>
    <scope>NUCLEOTIDE SEQUENCE [LARGE SCALE GENOMIC DNA]</scope>
    <source>
        <strain evidence="1">PCC 7102</strain>
    </source>
</reference>
<proteinExistence type="predicted"/>
<evidence type="ECO:0000313" key="2">
    <source>
        <dbReference type="Proteomes" id="UP000271624"/>
    </source>
</evidence>
<dbReference type="OrthoDB" id="487454at2"/>
<dbReference type="EMBL" id="RSCL01000001">
    <property type="protein sequence ID" value="RUT10018.1"/>
    <property type="molecule type" value="Genomic_DNA"/>
</dbReference>
<sequence length="91" mass="9641">MIISDLNYLEANEDAVFGGFVVASRNSSEVTRVDIDINIRDNKNFNSKVNVSGAAAVAEATVLGTNDSATQTFTYLNNGVNSSGSIAFAKF</sequence>
<protein>
    <submittedName>
        <fullName evidence="1">Uncharacterized protein</fullName>
    </submittedName>
</protein>
<dbReference type="AlphaFoldDB" id="A0A3S1CV91"/>
<gene>
    <name evidence="1" type="ORF">DSM106972_005130</name>
</gene>
<accession>A0A3S1CV91</accession>
<comment type="caution">
    <text evidence="1">The sequence shown here is derived from an EMBL/GenBank/DDBJ whole genome shotgun (WGS) entry which is preliminary data.</text>
</comment>
<evidence type="ECO:0000313" key="1">
    <source>
        <dbReference type="EMBL" id="RUT10018.1"/>
    </source>
</evidence>
<organism evidence="1 2">
    <name type="scientific">Dulcicalothrix desertica PCC 7102</name>
    <dbReference type="NCBI Taxonomy" id="232991"/>
    <lineage>
        <taxon>Bacteria</taxon>
        <taxon>Bacillati</taxon>
        <taxon>Cyanobacteriota</taxon>
        <taxon>Cyanophyceae</taxon>
        <taxon>Nostocales</taxon>
        <taxon>Calotrichaceae</taxon>
        <taxon>Dulcicalothrix</taxon>
    </lineage>
</organism>
<dbReference type="RefSeq" id="WP_127078538.1">
    <property type="nucleotide sequence ID" value="NZ_RSCL01000001.1"/>
</dbReference>
<keyword evidence="2" id="KW-1185">Reference proteome</keyword>
<dbReference type="Proteomes" id="UP000271624">
    <property type="component" value="Unassembled WGS sequence"/>
</dbReference>
<name>A0A3S1CV91_9CYAN</name>
<reference evidence="1" key="1">
    <citation type="submission" date="2018-12" db="EMBL/GenBank/DDBJ databases">
        <authorList>
            <person name="Will S."/>
            <person name="Neumann-Schaal M."/>
            <person name="Henke P."/>
        </authorList>
    </citation>
    <scope>NUCLEOTIDE SEQUENCE</scope>
    <source>
        <strain evidence="1">PCC 7102</strain>
    </source>
</reference>